<dbReference type="InterPro" id="IPR032157">
    <property type="entry name" value="PAC4"/>
</dbReference>
<protein>
    <recommendedName>
        <fullName evidence="3">Proteasome assembly chaperone 4</fullName>
    </recommendedName>
</protein>
<proteinExistence type="predicted"/>
<dbReference type="AlphaFoldDB" id="A0AAD6C6M8"/>
<organism evidence="1 2">
    <name type="scientific">Penicillium daleae</name>
    <dbReference type="NCBI Taxonomy" id="63821"/>
    <lineage>
        <taxon>Eukaryota</taxon>
        <taxon>Fungi</taxon>
        <taxon>Dikarya</taxon>
        <taxon>Ascomycota</taxon>
        <taxon>Pezizomycotina</taxon>
        <taxon>Eurotiomycetes</taxon>
        <taxon>Eurotiomycetidae</taxon>
        <taxon>Eurotiales</taxon>
        <taxon>Aspergillaceae</taxon>
        <taxon>Penicillium</taxon>
    </lineage>
</organism>
<reference evidence="1" key="2">
    <citation type="journal article" date="2023" name="IMA Fungus">
        <title>Comparative genomic study of the Penicillium genus elucidates a diverse pangenome and 15 lateral gene transfer events.</title>
        <authorList>
            <person name="Petersen C."/>
            <person name="Sorensen T."/>
            <person name="Nielsen M.R."/>
            <person name="Sondergaard T.E."/>
            <person name="Sorensen J.L."/>
            <person name="Fitzpatrick D.A."/>
            <person name="Frisvad J.C."/>
            <person name="Nielsen K.L."/>
        </authorList>
    </citation>
    <scope>NUCLEOTIDE SEQUENCE</scope>
    <source>
        <strain evidence="1">IBT 16125</strain>
    </source>
</reference>
<dbReference type="Proteomes" id="UP001213681">
    <property type="component" value="Unassembled WGS sequence"/>
</dbReference>
<name>A0AAD6C6M8_9EURO</name>
<evidence type="ECO:0000313" key="2">
    <source>
        <dbReference type="Proteomes" id="UP001213681"/>
    </source>
</evidence>
<sequence length="151" mass="16387">MATVAPSAVPQTELVSPTLKPQELSFPLPKALHTTGHVHLTFLGHCAMVHLATSTPGDSAGSFKPMGSFVYAMPDRTSSNATISTTLYTTPSSIEYTTRVARILARRMRQPVYVGCSIDPNGLGQTVEEEMEGLTHIVNLIVEKYEAQKQK</sequence>
<evidence type="ECO:0000313" key="1">
    <source>
        <dbReference type="EMBL" id="KAJ5450276.1"/>
    </source>
</evidence>
<dbReference type="Gene3D" id="3.30.230.100">
    <property type="match status" value="1"/>
</dbReference>
<evidence type="ECO:0008006" key="3">
    <source>
        <dbReference type="Google" id="ProtNLM"/>
    </source>
</evidence>
<comment type="caution">
    <text evidence="1">The sequence shown here is derived from an EMBL/GenBank/DDBJ whole genome shotgun (WGS) entry which is preliminary data.</text>
</comment>
<keyword evidence="2" id="KW-1185">Reference proteome</keyword>
<dbReference type="RefSeq" id="XP_056765811.1">
    <property type="nucleotide sequence ID" value="XM_056910107.1"/>
</dbReference>
<dbReference type="Pfam" id="PF16093">
    <property type="entry name" value="PAC4"/>
    <property type="match status" value="1"/>
</dbReference>
<dbReference type="EMBL" id="JAPVEA010000006">
    <property type="protein sequence ID" value="KAJ5450276.1"/>
    <property type="molecule type" value="Genomic_DNA"/>
</dbReference>
<gene>
    <name evidence="1" type="ORF">N7458_006725</name>
</gene>
<accession>A0AAD6C6M8</accession>
<reference evidence="1" key="1">
    <citation type="submission" date="2022-12" db="EMBL/GenBank/DDBJ databases">
        <authorList>
            <person name="Petersen C."/>
        </authorList>
    </citation>
    <scope>NUCLEOTIDE SEQUENCE</scope>
    <source>
        <strain evidence="1">IBT 16125</strain>
    </source>
</reference>
<dbReference type="GO" id="GO:0043248">
    <property type="term" value="P:proteasome assembly"/>
    <property type="evidence" value="ECO:0007669"/>
    <property type="project" value="InterPro"/>
</dbReference>
<dbReference type="GeneID" id="81600350"/>